<evidence type="ECO:0000313" key="3">
    <source>
        <dbReference type="Proteomes" id="UP001354989"/>
    </source>
</evidence>
<reference evidence="2 3" key="1">
    <citation type="submission" date="2021-12" db="EMBL/GenBank/DDBJ databases">
        <title>Genome sequencing of bacteria with rrn-lacking chromosome and rrn-plasmid.</title>
        <authorList>
            <person name="Anda M."/>
            <person name="Iwasaki W."/>
        </authorList>
    </citation>
    <scope>NUCLEOTIDE SEQUENCE [LARGE SCALE GENOMIC DNA]</scope>
    <source>
        <strain evidence="2 3">NBRC 101262</strain>
    </source>
</reference>
<sequence length="371" mass="42394">MPQPRLLWFLLLFIMTAVGYSFIQSSIMRPQFDSPNFNGKKFVNLTPAKPYYEYDFWATAKAYYHAKTEDRLPKIDIPVHKISAKDFSLKPKDFEYTWLGHSSFILDFEGQRFLVDPVFSERASMFSFAGPKRFHEVPITVAELPKLDAVLISHDHYDHLDAATIKSLAKETSVHFYVPLGIGHHLKGWGVSAERIHEYDWWESVQLGTVKLVCVPARHSSGRGILDQSSTLWSGWAFIGAGRKVIYSGDTADMPTEFQEIHDRFGGFDISIFQVGAYDKLWEDAHILPEQSLKANQTLGVKYMIPVHWGTFDLALHTWDAPIKALFAGIGQYQYQIKVPEVGLQQAFEDLSGNNFWWQEKKVGNVLKKAI</sequence>
<dbReference type="RefSeq" id="WP_338396840.1">
    <property type="nucleotide sequence ID" value="NZ_AP025292.1"/>
</dbReference>
<dbReference type="Proteomes" id="UP001354989">
    <property type="component" value="Chromosome"/>
</dbReference>
<keyword evidence="3" id="KW-1185">Reference proteome</keyword>
<name>A0ABM7VFQ8_9BACT</name>
<evidence type="ECO:0000313" key="2">
    <source>
        <dbReference type="EMBL" id="BDC99511.1"/>
    </source>
</evidence>
<organism evidence="2 3">
    <name type="scientific">Persicobacter psychrovividus</name>
    <dbReference type="NCBI Taxonomy" id="387638"/>
    <lineage>
        <taxon>Bacteria</taxon>
        <taxon>Pseudomonadati</taxon>
        <taxon>Bacteroidota</taxon>
        <taxon>Cytophagia</taxon>
        <taxon>Cytophagales</taxon>
        <taxon>Persicobacteraceae</taxon>
        <taxon>Persicobacter</taxon>
    </lineage>
</organism>
<dbReference type="EMBL" id="AP025292">
    <property type="protein sequence ID" value="BDC99511.1"/>
    <property type="molecule type" value="Genomic_DNA"/>
</dbReference>
<dbReference type="SUPFAM" id="SSF56281">
    <property type="entry name" value="Metallo-hydrolase/oxidoreductase"/>
    <property type="match status" value="1"/>
</dbReference>
<dbReference type="InterPro" id="IPR001279">
    <property type="entry name" value="Metallo-B-lactamas"/>
</dbReference>
<proteinExistence type="predicted"/>
<protein>
    <submittedName>
        <fullName evidence="2">Hydrolase</fullName>
    </submittedName>
</protein>
<dbReference type="Gene3D" id="3.60.15.10">
    <property type="entry name" value="Ribonuclease Z/Hydroxyacylglutathione hydrolase-like"/>
    <property type="match status" value="1"/>
</dbReference>
<dbReference type="Pfam" id="PF12706">
    <property type="entry name" value="Lactamase_B_2"/>
    <property type="match status" value="1"/>
</dbReference>
<evidence type="ECO:0000259" key="1">
    <source>
        <dbReference type="Pfam" id="PF12706"/>
    </source>
</evidence>
<gene>
    <name evidence="2" type="ORF">PEPS_17920</name>
</gene>
<dbReference type="GO" id="GO:0016787">
    <property type="term" value="F:hydrolase activity"/>
    <property type="evidence" value="ECO:0007669"/>
    <property type="project" value="UniProtKB-KW"/>
</dbReference>
<dbReference type="InterPro" id="IPR036866">
    <property type="entry name" value="RibonucZ/Hydroxyglut_hydro"/>
</dbReference>
<accession>A0ABM7VFQ8</accession>
<feature type="domain" description="Metallo-beta-lactamase" evidence="1">
    <location>
        <begin position="112"/>
        <end position="309"/>
    </location>
</feature>
<keyword evidence="2" id="KW-0378">Hydrolase</keyword>
<dbReference type="PANTHER" id="PTHR15032:SF4">
    <property type="entry name" value="N-ACYL-PHOSPHATIDYLETHANOLAMINE-HYDROLYZING PHOSPHOLIPASE D"/>
    <property type="match status" value="1"/>
</dbReference>
<dbReference type="PANTHER" id="PTHR15032">
    <property type="entry name" value="N-ACYL-PHOSPHATIDYLETHANOLAMINE-HYDROLYZING PHOSPHOLIPASE D"/>
    <property type="match status" value="1"/>
</dbReference>